<dbReference type="Gene3D" id="3.30.70.60">
    <property type="match status" value="1"/>
</dbReference>
<protein>
    <recommendedName>
        <fullName evidence="5">Pilus assembly protein PilO</fullName>
    </recommendedName>
</protein>
<dbReference type="AlphaFoldDB" id="A0A511V5L6"/>
<keyword evidence="2" id="KW-0472">Membrane</keyword>
<feature type="compositionally biased region" description="Polar residues" evidence="1">
    <location>
        <begin position="252"/>
        <end position="261"/>
    </location>
</feature>
<dbReference type="Proteomes" id="UP000321157">
    <property type="component" value="Unassembled WGS sequence"/>
</dbReference>
<comment type="caution">
    <text evidence="3">The sequence shown here is derived from an EMBL/GenBank/DDBJ whole genome shotgun (WGS) entry which is preliminary data.</text>
</comment>
<keyword evidence="2" id="KW-1133">Transmembrane helix</keyword>
<evidence type="ECO:0000256" key="1">
    <source>
        <dbReference type="SAM" id="MobiDB-lite"/>
    </source>
</evidence>
<evidence type="ECO:0000313" key="3">
    <source>
        <dbReference type="EMBL" id="GEN33033.1"/>
    </source>
</evidence>
<keyword evidence="2" id="KW-0812">Transmembrane</keyword>
<feature type="transmembrane region" description="Helical" evidence="2">
    <location>
        <begin position="7"/>
        <end position="27"/>
    </location>
</feature>
<name>A0A511V5L6_9BACL</name>
<dbReference type="EMBL" id="BJXX01000019">
    <property type="protein sequence ID" value="GEN33033.1"/>
    <property type="molecule type" value="Genomic_DNA"/>
</dbReference>
<dbReference type="InterPro" id="IPR014717">
    <property type="entry name" value="Transl_elong_EF1B/ribsomal_bS6"/>
</dbReference>
<accession>A0A511V5L6</accession>
<evidence type="ECO:0000256" key="2">
    <source>
        <dbReference type="SAM" id="Phobius"/>
    </source>
</evidence>
<organism evidence="3 4">
    <name type="scientific">Aneurinibacillus danicus</name>
    <dbReference type="NCBI Taxonomy" id="267746"/>
    <lineage>
        <taxon>Bacteria</taxon>
        <taxon>Bacillati</taxon>
        <taxon>Bacillota</taxon>
        <taxon>Bacilli</taxon>
        <taxon>Bacillales</taxon>
        <taxon>Paenibacillaceae</taxon>
        <taxon>Aneurinibacillus group</taxon>
        <taxon>Aneurinibacillus</taxon>
    </lineage>
</organism>
<keyword evidence="4" id="KW-1185">Reference proteome</keyword>
<evidence type="ECO:0000313" key="4">
    <source>
        <dbReference type="Proteomes" id="UP000321157"/>
    </source>
</evidence>
<reference evidence="3 4" key="1">
    <citation type="submission" date="2019-07" db="EMBL/GenBank/DDBJ databases">
        <title>Whole genome shotgun sequence of Aneurinibacillus danicus NBRC 102444.</title>
        <authorList>
            <person name="Hosoyama A."/>
            <person name="Uohara A."/>
            <person name="Ohji S."/>
            <person name="Ichikawa N."/>
        </authorList>
    </citation>
    <scope>NUCLEOTIDE SEQUENCE [LARGE SCALE GENOMIC DNA]</scope>
    <source>
        <strain evidence="3 4">NBRC 102444</strain>
    </source>
</reference>
<gene>
    <name evidence="3" type="ORF">ADA01nite_04930</name>
</gene>
<evidence type="ECO:0008006" key="5">
    <source>
        <dbReference type="Google" id="ProtNLM"/>
    </source>
</evidence>
<proteinExistence type="predicted"/>
<sequence>MGEKERQYILLIIALLFVLLAAYYYMYFVPLQNEKEQVLMRLEQTKAQTQGVLKRVEKKETTPPQEQLKKIAELIPVQPYTDQLIIDLGKLQTLGQIQIDSATFQEEKDVKVQELPNQFIPQEARQGQAPQQKNKQAINVQNVQKALPPVTIKSIEITLAVKGEYKNIYDFVTEIQNLSRYLRVDTLTFSTPEKDEFQIPKDRKLTASLKLTSYYAPQYASLLDKLPPVNVEPPSGKWDPTQYPVIKKEDVQTQTRTPSAS</sequence>
<feature type="region of interest" description="Disordered" evidence="1">
    <location>
        <begin position="233"/>
        <end position="261"/>
    </location>
</feature>